<evidence type="ECO:0000259" key="2">
    <source>
        <dbReference type="Pfam" id="PF06985"/>
    </source>
</evidence>
<evidence type="ECO:0000313" key="4">
    <source>
        <dbReference type="EMBL" id="KAK0644613.1"/>
    </source>
</evidence>
<dbReference type="InterPro" id="IPR010730">
    <property type="entry name" value="HET"/>
</dbReference>
<feature type="domain" description="Heterokaryon incompatibility" evidence="2">
    <location>
        <begin position="70"/>
        <end position="159"/>
    </location>
</feature>
<accession>A0AA39Y2A7</accession>
<dbReference type="PANTHER" id="PTHR10622:SF10">
    <property type="entry name" value="HET DOMAIN-CONTAINING PROTEIN"/>
    <property type="match status" value="1"/>
</dbReference>
<keyword evidence="5" id="KW-1185">Reference proteome</keyword>
<evidence type="ECO:0000259" key="3">
    <source>
        <dbReference type="Pfam" id="PF26640"/>
    </source>
</evidence>
<sequence length="529" mass="59209">MVLNPDRSIPASPIAAELFGRLPLFLTSNHPPSPSISSNQSPRQQLLKMRLLNTTSHTLEYFLGDARPPYAILSHTWGDEEILYEDIGTDEWKRDNENRKAGAYKVLRSCIQATEDGYDYIWIDTCCIDKSSSAELSEAINSMFQWYEESDVCYAFLADVVSVDESRPHQPTRFSRSKWFTRGWTLQELIAPQRVEFFDTMWNRLGNRDQMASLLSSITRIDKTVLARATHDPACYDGSSSLLQDQGCFSCGRGLSIKHMLSSFPVATRMSWAAERETTRLEDEAYCLLGLFSVNMPLLYGEGRKAFLRLQEEILRTTSDQSIFAHDGGTNYGLNTSGLISLLAPDPDGFRDFGHIRFSDTPWEEQGEFVLANKAIGVCLPLYQVERRRWLAILDCVFGDDFASRPAIMLDSVSANEGKGKFFARLDHSVLRVIQSQDPAYAAAISNHSHYHFPPAPTYSSVPLESSTHANQTQRGASRPGGQHPTLATSASGGPFFPHSHPPGPSAGGIRRPTLPPSIRQRPHPRPRF</sequence>
<reference evidence="4" key="1">
    <citation type="submission" date="2023-06" db="EMBL/GenBank/DDBJ databases">
        <title>Genome-scale phylogeny and comparative genomics of the fungal order Sordariales.</title>
        <authorList>
            <consortium name="Lawrence Berkeley National Laboratory"/>
            <person name="Hensen N."/>
            <person name="Bonometti L."/>
            <person name="Westerberg I."/>
            <person name="Brannstrom I.O."/>
            <person name="Guillou S."/>
            <person name="Cros-Aarteil S."/>
            <person name="Calhoun S."/>
            <person name="Haridas S."/>
            <person name="Kuo A."/>
            <person name="Mondo S."/>
            <person name="Pangilinan J."/>
            <person name="Riley R."/>
            <person name="Labutti K."/>
            <person name="Andreopoulos B."/>
            <person name="Lipzen A."/>
            <person name="Chen C."/>
            <person name="Yanf M."/>
            <person name="Daum C."/>
            <person name="Ng V."/>
            <person name="Clum A."/>
            <person name="Steindorff A."/>
            <person name="Ohm R."/>
            <person name="Martin F."/>
            <person name="Silar P."/>
            <person name="Natvig D."/>
            <person name="Lalanne C."/>
            <person name="Gautier V."/>
            <person name="Ament-Velasquez S.L."/>
            <person name="Kruys A."/>
            <person name="Hutchinson M.I."/>
            <person name="Powell A.J."/>
            <person name="Barry K."/>
            <person name="Miller A.N."/>
            <person name="Grigoriev I.V."/>
            <person name="Debuchy R."/>
            <person name="Gladieux P."/>
            <person name="Thoren M.H."/>
            <person name="Johannesson H."/>
        </authorList>
    </citation>
    <scope>NUCLEOTIDE SEQUENCE</scope>
    <source>
        <strain evidence="4">SMH2532-1</strain>
    </source>
</reference>
<gene>
    <name evidence="4" type="ORF">B0T16DRAFT_199236</name>
</gene>
<dbReference type="AlphaFoldDB" id="A0AA39Y2A7"/>
<feature type="domain" description="DUF8212" evidence="3">
    <location>
        <begin position="305"/>
        <end position="326"/>
    </location>
</feature>
<comment type="caution">
    <text evidence="4">The sequence shown here is derived from an EMBL/GenBank/DDBJ whole genome shotgun (WGS) entry which is preliminary data.</text>
</comment>
<evidence type="ECO:0000313" key="5">
    <source>
        <dbReference type="Proteomes" id="UP001174936"/>
    </source>
</evidence>
<dbReference type="InterPro" id="IPR058525">
    <property type="entry name" value="DUF8212"/>
</dbReference>
<feature type="region of interest" description="Disordered" evidence="1">
    <location>
        <begin position="456"/>
        <end position="529"/>
    </location>
</feature>
<dbReference type="Proteomes" id="UP001174936">
    <property type="component" value="Unassembled WGS sequence"/>
</dbReference>
<dbReference type="EMBL" id="JAULSV010000005">
    <property type="protein sequence ID" value="KAK0644613.1"/>
    <property type="molecule type" value="Genomic_DNA"/>
</dbReference>
<dbReference type="Pfam" id="PF06985">
    <property type="entry name" value="HET"/>
    <property type="match status" value="1"/>
</dbReference>
<evidence type="ECO:0000256" key="1">
    <source>
        <dbReference type="SAM" id="MobiDB-lite"/>
    </source>
</evidence>
<dbReference type="Pfam" id="PF26640">
    <property type="entry name" value="DUF8212"/>
    <property type="match status" value="1"/>
</dbReference>
<organism evidence="4 5">
    <name type="scientific">Cercophora newfieldiana</name>
    <dbReference type="NCBI Taxonomy" id="92897"/>
    <lineage>
        <taxon>Eukaryota</taxon>
        <taxon>Fungi</taxon>
        <taxon>Dikarya</taxon>
        <taxon>Ascomycota</taxon>
        <taxon>Pezizomycotina</taxon>
        <taxon>Sordariomycetes</taxon>
        <taxon>Sordariomycetidae</taxon>
        <taxon>Sordariales</taxon>
        <taxon>Lasiosphaeriaceae</taxon>
        <taxon>Cercophora</taxon>
    </lineage>
</organism>
<proteinExistence type="predicted"/>
<protein>
    <submittedName>
        <fullName evidence="4">Heterokaryon incompatibility protein-domain-containing protein</fullName>
    </submittedName>
</protein>
<name>A0AA39Y2A7_9PEZI</name>
<feature type="compositionally biased region" description="Polar residues" evidence="1">
    <location>
        <begin position="458"/>
        <end position="476"/>
    </location>
</feature>
<dbReference type="PANTHER" id="PTHR10622">
    <property type="entry name" value="HET DOMAIN-CONTAINING PROTEIN"/>
    <property type="match status" value="1"/>
</dbReference>